<protein>
    <submittedName>
        <fullName evidence="1">Uncharacterized protein</fullName>
    </submittedName>
</protein>
<accession>A0A644VGH7</accession>
<gene>
    <name evidence="1" type="ORF">SDC9_35814</name>
</gene>
<evidence type="ECO:0000313" key="1">
    <source>
        <dbReference type="EMBL" id="MPL89772.1"/>
    </source>
</evidence>
<reference evidence="1" key="1">
    <citation type="submission" date="2019-08" db="EMBL/GenBank/DDBJ databases">
        <authorList>
            <person name="Kucharzyk K."/>
            <person name="Murdoch R.W."/>
            <person name="Higgins S."/>
            <person name="Loffler F."/>
        </authorList>
    </citation>
    <scope>NUCLEOTIDE SEQUENCE</scope>
</reference>
<proteinExistence type="predicted"/>
<dbReference type="AlphaFoldDB" id="A0A644VGH7"/>
<name>A0A644VGH7_9ZZZZ</name>
<sequence length="335" mass="37357">MRGLGRLPEPAGVGVLRVDVTIEPDFKLHVPVRRCGGTHQRARPQLLFDQAFGQPAHPGAAHRERLQPGADRVFMHCPAPGPRPAGEQAFERDAEERAVAIAEIGDLRALALHPLEQPGPRNMHARAQPHLGRGDGDQPVGADREEVETLPVEVERHQPMRIGQEEIRLAVDQRRKIGLDPAAIGDQRDPDVREAVFKPVGQEGHGQRVQRGHAQHPPFARRLQGLAHRVEIADRVLRHRQEPPPLRGEFGRHRGPIDERRAEPGLQLLDSAAEGRLRDVPGLGGAREARGFRQRHEIFEPLEFHLLSTPFPTDAGVSDEPSYKMMNKKHYAIRA</sequence>
<dbReference type="EMBL" id="VSSQ01000287">
    <property type="protein sequence ID" value="MPL89772.1"/>
    <property type="molecule type" value="Genomic_DNA"/>
</dbReference>
<organism evidence="1">
    <name type="scientific">bioreactor metagenome</name>
    <dbReference type="NCBI Taxonomy" id="1076179"/>
    <lineage>
        <taxon>unclassified sequences</taxon>
        <taxon>metagenomes</taxon>
        <taxon>ecological metagenomes</taxon>
    </lineage>
</organism>
<comment type="caution">
    <text evidence="1">The sequence shown here is derived from an EMBL/GenBank/DDBJ whole genome shotgun (WGS) entry which is preliminary data.</text>
</comment>